<organism evidence="2 3">
    <name type="scientific">Serratia marcescens</name>
    <dbReference type="NCBI Taxonomy" id="615"/>
    <lineage>
        <taxon>Bacteria</taxon>
        <taxon>Pseudomonadati</taxon>
        <taxon>Pseudomonadota</taxon>
        <taxon>Gammaproteobacteria</taxon>
        <taxon>Enterobacterales</taxon>
        <taxon>Yersiniaceae</taxon>
        <taxon>Serratia</taxon>
    </lineage>
</organism>
<dbReference type="InterPro" id="IPR005546">
    <property type="entry name" value="Autotransporte_beta"/>
</dbReference>
<feature type="non-terminal residue" evidence="2">
    <location>
        <position position="1"/>
    </location>
</feature>
<dbReference type="PROSITE" id="PS51208">
    <property type="entry name" value="AUTOTRANSPORTER"/>
    <property type="match status" value="1"/>
</dbReference>
<sequence>AVRGDKQHTDATVSTLGLRADTAWQVTPGTTVALRSELGWQHQYGSLERGTGLRFNGGNAPFVVDSVPVSRDGMVLKAGAEVAVNENATLSLGYGGLLSQNHQDNSVNAGFTWRF</sequence>
<dbReference type="NCBIfam" id="TIGR01414">
    <property type="entry name" value="autotrans_barl"/>
    <property type="match status" value="1"/>
</dbReference>
<dbReference type="SUPFAM" id="SSF103515">
    <property type="entry name" value="Autotransporter"/>
    <property type="match status" value="1"/>
</dbReference>
<dbReference type="EMBL" id="JAVIPQ010000138">
    <property type="protein sequence ID" value="MDQ9555745.1"/>
    <property type="molecule type" value="Genomic_DNA"/>
</dbReference>
<proteinExistence type="predicted"/>
<protein>
    <submittedName>
        <fullName evidence="2">Autotransporter outer membrane beta-barrel domain-containing protein</fullName>
    </submittedName>
</protein>
<dbReference type="InterPro" id="IPR006315">
    <property type="entry name" value="OM_autotransptr_brl_dom"/>
</dbReference>
<dbReference type="InterPro" id="IPR036709">
    <property type="entry name" value="Autotransporte_beta_dom_sf"/>
</dbReference>
<evidence type="ECO:0000259" key="1">
    <source>
        <dbReference type="PROSITE" id="PS51208"/>
    </source>
</evidence>
<comment type="caution">
    <text evidence="2">The sequence shown here is derived from an EMBL/GenBank/DDBJ whole genome shotgun (WGS) entry which is preliminary data.</text>
</comment>
<dbReference type="Pfam" id="PF03797">
    <property type="entry name" value="Autotransporter"/>
    <property type="match status" value="1"/>
</dbReference>
<name>A0ABD5BHB4_SERMA</name>
<dbReference type="Gene3D" id="2.40.128.130">
    <property type="entry name" value="Autotransporter beta-domain"/>
    <property type="match status" value="1"/>
</dbReference>
<reference evidence="2 3" key="1">
    <citation type="submission" date="2023-07" db="EMBL/GenBank/DDBJ databases">
        <title>Pathogens genome sequencing project 196.</title>
        <authorList>
            <person name="Cao X."/>
        </authorList>
    </citation>
    <scope>NUCLEOTIDE SEQUENCE [LARGE SCALE GENOMIC DNA]</scope>
    <source>
        <strain evidence="2 3">SM41</strain>
    </source>
</reference>
<gene>
    <name evidence="2" type="ORF">RF091_09520</name>
</gene>
<dbReference type="Proteomes" id="UP001234811">
    <property type="component" value="Unassembled WGS sequence"/>
</dbReference>
<evidence type="ECO:0000313" key="3">
    <source>
        <dbReference type="Proteomes" id="UP001234811"/>
    </source>
</evidence>
<evidence type="ECO:0000313" key="2">
    <source>
        <dbReference type="EMBL" id="MDQ9555745.1"/>
    </source>
</evidence>
<accession>A0ABD5BHB4</accession>
<feature type="domain" description="Autotransporter" evidence="1">
    <location>
        <begin position="1"/>
        <end position="115"/>
    </location>
</feature>
<dbReference type="RefSeq" id="WP_309212939.1">
    <property type="nucleotide sequence ID" value="NZ_JAVIPQ010000138.1"/>
</dbReference>
<dbReference type="AlphaFoldDB" id="A0ABD5BHB4"/>